<protein>
    <recommendedName>
        <fullName evidence="3">Tetratricopeptide repeat-containing protein</fullName>
    </recommendedName>
</protein>
<dbReference type="AlphaFoldDB" id="A0A1H0M0M9"/>
<dbReference type="SUPFAM" id="SSF48452">
    <property type="entry name" value="TPR-like"/>
    <property type="match status" value="1"/>
</dbReference>
<sequence>MHPVDPTPLDGDRLDQLWDFDDPAESAARFRAELTMTAPGSVAHEELRTQLARALGLLDREAEAVAELDAVEANGPTDPRVRTRLHLERARLHHSNHRAAQSIPQFQAAVTSARAADEDFLLVDALHMLAIADPDNAEHWTRAALAATDRTTDRRTRRWIGALRNNFGWARHDRGDFAGALEEFERARDAYRANGSVEQQRVADWAVGRALRSLGRYDEALAVQTRLGGGEPDGYVEEELGELLLATGAPERARVHFARAADLLAGDPGLDEPDRLERLRALGGG</sequence>
<dbReference type="STRING" id="1090615.SAMN04515671_1883"/>
<evidence type="ECO:0000313" key="1">
    <source>
        <dbReference type="EMBL" id="SDO73841.1"/>
    </source>
</evidence>
<evidence type="ECO:0000313" key="2">
    <source>
        <dbReference type="Proteomes" id="UP000198741"/>
    </source>
</evidence>
<organism evidence="1 2">
    <name type="scientific">Nakamurella panacisegetis</name>
    <dbReference type="NCBI Taxonomy" id="1090615"/>
    <lineage>
        <taxon>Bacteria</taxon>
        <taxon>Bacillati</taxon>
        <taxon>Actinomycetota</taxon>
        <taxon>Actinomycetes</taxon>
        <taxon>Nakamurellales</taxon>
        <taxon>Nakamurellaceae</taxon>
        <taxon>Nakamurella</taxon>
    </lineage>
</organism>
<evidence type="ECO:0008006" key="3">
    <source>
        <dbReference type="Google" id="ProtNLM"/>
    </source>
</evidence>
<dbReference type="Gene3D" id="1.25.40.10">
    <property type="entry name" value="Tetratricopeptide repeat domain"/>
    <property type="match status" value="1"/>
</dbReference>
<dbReference type="Proteomes" id="UP000198741">
    <property type="component" value="Chromosome I"/>
</dbReference>
<keyword evidence="2" id="KW-1185">Reference proteome</keyword>
<reference evidence="1 2" key="1">
    <citation type="submission" date="2016-10" db="EMBL/GenBank/DDBJ databases">
        <authorList>
            <person name="de Groot N.N."/>
        </authorList>
    </citation>
    <scope>NUCLEOTIDE SEQUENCE [LARGE SCALE GENOMIC DNA]</scope>
    <source>
        <strain evidence="2">P4-7,KCTC 19426,CECT 7604</strain>
    </source>
</reference>
<dbReference type="InterPro" id="IPR011990">
    <property type="entry name" value="TPR-like_helical_dom_sf"/>
</dbReference>
<accession>A0A1H0M0M9</accession>
<proteinExistence type="predicted"/>
<name>A0A1H0M0M9_9ACTN</name>
<gene>
    <name evidence="1" type="ORF">SAMN04515671_1883</name>
</gene>
<dbReference type="EMBL" id="LT629710">
    <property type="protein sequence ID" value="SDO73841.1"/>
    <property type="molecule type" value="Genomic_DNA"/>
</dbReference>